<dbReference type="Pfam" id="PF08974">
    <property type="entry name" value="DUF1877"/>
    <property type="match status" value="1"/>
</dbReference>
<dbReference type="InterPro" id="IPR035944">
    <property type="entry name" value="YfbM-like_sf"/>
</dbReference>
<proteinExistence type="predicted"/>
<organism evidence="1 2">
    <name type="scientific">Actinoplanes regularis</name>
    <dbReference type="NCBI Taxonomy" id="52697"/>
    <lineage>
        <taxon>Bacteria</taxon>
        <taxon>Bacillati</taxon>
        <taxon>Actinomycetota</taxon>
        <taxon>Actinomycetes</taxon>
        <taxon>Micromonosporales</taxon>
        <taxon>Micromonosporaceae</taxon>
        <taxon>Actinoplanes</taxon>
    </lineage>
</organism>
<dbReference type="AlphaFoldDB" id="A0A238Z713"/>
<gene>
    <name evidence="1" type="ORF">SAMN06264365_105462</name>
</gene>
<dbReference type="SUPFAM" id="SSF111069">
    <property type="entry name" value="Hypothetical protein yfbM"/>
    <property type="match status" value="1"/>
</dbReference>
<protein>
    <recommendedName>
        <fullName evidence="3">DUF1877 domain-containing protein</fullName>
    </recommendedName>
</protein>
<reference evidence="1 2" key="1">
    <citation type="submission" date="2017-06" db="EMBL/GenBank/DDBJ databases">
        <authorList>
            <person name="Kim H.J."/>
            <person name="Triplett B.A."/>
        </authorList>
    </citation>
    <scope>NUCLEOTIDE SEQUENCE [LARGE SCALE GENOMIC DNA]</scope>
    <source>
        <strain evidence="1 2">DSM 43151</strain>
    </source>
</reference>
<dbReference type="EMBL" id="FZNR01000005">
    <property type="protein sequence ID" value="SNR78711.1"/>
    <property type="molecule type" value="Genomic_DNA"/>
</dbReference>
<dbReference type="Gene3D" id="3.40.1760.10">
    <property type="entry name" value="YfbM-like super family"/>
    <property type="match status" value="1"/>
</dbReference>
<evidence type="ECO:0000313" key="2">
    <source>
        <dbReference type="Proteomes" id="UP000198415"/>
    </source>
</evidence>
<keyword evidence="2" id="KW-1185">Reference proteome</keyword>
<evidence type="ECO:0000313" key="1">
    <source>
        <dbReference type="EMBL" id="SNR78711.1"/>
    </source>
</evidence>
<accession>A0A238Z713</accession>
<name>A0A238Z713_9ACTN</name>
<evidence type="ECO:0008006" key="3">
    <source>
        <dbReference type="Google" id="ProtNLM"/>
    </source>
</evidence>
<dbReference type="Proteomes" id="UP000198415">
    <property type="component" value="Unassembled WGS sequence"/>
</dbReference>
<sequence length="182" mass="20566">MSRSIAHARSGRARTGRTIIVVLGVYFAITAEQERSLLVAADGGDDEVGEILEVLEESWDDDRLKADTDKAWDAIHRCLADGTLDPDGGEFPLSHAVLGGRHLHDEYYVVYLTADQVRDVSDALQAVDRAWLRRRFDTIDDPDYRGARDEVDFDYTWVNFVDVREFYQRAAAARRAVIFTAT</sequence>
<dbReference type="InterPro" id="IPR015068">
    <property type="entry name" value="DUF1877"/>
</dbReference>